<evidence type="ECO:0000313" key="2">
    <source>
        <dbReference type="Proteomes" id="UP001252243"/>
    </source>
</evidence>
<evidence type="ECO:0000313" key="1">
    <source>
        <dbReference type="EMBL" id="MDR7081042.1"/>
    </source>
</evidence>
<proteinExistence type="predicted"/>
<gene>
    <name evidence="1" type="ORF">J2X01_000311</name>
</gene>
<accession>A0ABU1U779</accession>
<organism evidence="1 2">
    <name type="scientific">Arthrobacter ginsengisoli</name>
    <dbReference type="NCBI Taxonomy" id="1356565"/>
    <lineage>
        <taxon>Bacteria</taxon>
        <taxon>Bacillati</taxon>
        <taxon>Actinomycetota</taxon>
        <taxon>Actinomycetes</taxon>
        <taxon>Micrococcales</taxon>
        <taxon>Micrococcaceae</taxon>
        <taxon>Arthrobacter</taxon>
    </lineage>
</organism>
<name>A0ABU1U779_9MICC</name>
<dbReference type="Proteomes" id="UP001252243">
    <property type="component" value="Unassembled WGS sequence"/>
</dbReference>
<sequence length="41" mass="4207">MPATVVTADVITMPVQPGRAAPVERLHAGGIAVSGSSLRHR</sequence>
<keyword evidence="2" id="KW-1185">Reference proteome</keyword>
<protein>
    <submittedName>
        <fullName evidence="1">Uncharacterized protein</fullName>
    </submittedName>
</protein>
<reference evidence="1 2" key="1">
    <citation type="submission" date="2023-07" db="EMBL/GenBank/DDBJ databases">
        <title>Sorghum-associated microbial communities from plants grown in Nebraska, USA.</title>
        <authorList>
            <person name="Schachtman D."/>
        </authorList>
    </citation>
    <scope>NUCLEOTIDE SEQUENCE [LARGE SCALE GENOMIC DNA]</scope>
    <source>
        <strain evidence="1 2">BE167</strain>
    </source>
</reference>
<dbReference type="EMBL" id="JAVDVQ010000001">
    <property type="protein sequence ID" value="MDR7081042.1"/>
    <property type="molecule type" value="Genomic_DNA"/>
</dbReference>
<comment type="caution">
    <text evidence="1">The sequence shown here is derived from an EMBL/GenBank/DDBJ whole genome shotgun (WGS) entry which is preliminary data.</text>
</comment>